<dbReference type="InterPro" id="IPR037923">
    <property type="entry name" value="HTH-like"/>
</dbReference>
<dbReference type="Gene3D" id="1.10.10.60">
    <property type="entry name" value="Homeodomain-like"/>
    <property type="match status" value="1"/>
</dbReference>
<dbReference type="PANTHER" id="PTHR46796:SF13">
    <property type="entry name" value="HTH-TYPE TRANSCRIPTIONAL ACTIVATOR RHAS"/>
    <property type="match status" value="1"/>
</dbReference>
<dbReference type="InterPro" id="IPR050204">
    <property type="entry name" value="AraC_XylS_family_regulators"/>
</dbReference>
<dbReference type="GO" id="GO:0043565">
    <property type="term" value="F:sequence-specific DNA binding"/>
    <property type="evidence" value="ECO:0007669"/>
    <property type="project" value="InterPro"/>
</dbReference>
<dbReference type="EMBL" id="FOBB01000001">
    <property type="protein sequence ID" value="SEL02496.1"/>
    <property type="molecule type" value="Genomic_DNA"/>
</dbReference>
<evidence type="ECO:0000256" key="3">
    <source>
        <dbReference type="ARBA" id="ARBA00023125"/>
    </source>
</evidence>
<keyword evidence="3" id="KW-0238">DNA-binding</keyword>
<dbReference type="PRINTS" id="PR00032">
    <property type="entry name" value="HTHARAC"/>
</dbReference>
<dbReference type="SUPFAM" id="SSF51215">
    <property type="entry name" value="Regulatory protein AraC"/>
    <property type="match status" value="1"/>
</dbReference>
<dbReference type="SUPFAM" id="SSF46689">
    <property type="entry name" value="Homeodomain-like"/>
    <property type="match status" value="1"/>
</dbReference>
<dbReference type="SMART" id="SM00342">
    <property type="entry name" value="HTH_ARAC"/>
    <property type="match status" value="1"/>
</dbReference>
<evidence type="ECO:0000313" key="8">
    <source>
        <dbReference type="Proteomes" id="UP000198984"/>
    </source>
</evidence>
<dbReference type="InterPro" id="IPR020449">
    <property type="entry name" value="Tscrpt_reg_AraC-type_HTH"/>
</dbReference>
<evidence type="ECO:0000259" key="6">
    <source>
        <dbReference type="PROSITE" id="PS01124"/>
    </source>
</evidence>
<keyword evidence="1" id="KW-0963">Cytoplasm</keyword>
<dbReference type="STRING" id="573321.SAMN04488505_1011337"/>
<dbReference type="PROSITE" id="PS00041">
    <property type="entry name" value="HTH_ARAC_FAMILY_1"/>
    <property type="match status" value="2"/>
</dbReference>
<dbReference type="OrthoDB" id="511992at2"/>
<evidence type="ECO:0000256" key="2">
    <source>
        <dbReference type="ARBA" id="ARBA00023015"/>
    </source>
</evidence>
<dbReference type="RefSeq" id="WP_089907791.1">
    <property type="nucleotide sequence ID" value="NZ_FOBB01000001.1"/>
</dbReference>
<name>A0A1H7LU58_9BACT</name>
<reference evidence="7 8" key="1">
    <citation type="submission" date="2016-10" db="EMBL/GenBank/DDBJ databases">
        <authorList>
            <person name="de Groot N.N."/>
        </authorList>
    </citation>
    <scope>NUCLEOTIDE SEQUENCE [LARGE SCALE GENOMIC DNA]</scope>
    <source>
        <strain evidence="7 8">DSM 21039</strain>
    </source>
</reference>
<dbReference type="Proteomes" id="UP000198984">
    <property type="component" value="Unassembled WGS sequence"/>
</dbReference>
<accession>A0A1H7LU58</accession>
<protein>
    <submittedName>
        <fullName evidence="7">Transcriptional regulator, AraC family</fullName>
    </submittedName>
</protein>
<evidence type="ECO:0000256" key="4">
    <source>
        <dbReference type="ARBA" id="ARBA00023159"/>
    </source>
</evidence>
<evidence type="ECO:0000313" key="7">
    <source>
        <dbReference type="EMBL" id="SEL02496.1"/>
    </source>
</evidence>
<evidence type="ECO:0000256" key="5">
    <source>
        <dbReference type="ARBA" id="ARBA00023163"/>
    </source>
</evidence>
<dbReference type="InterPro" id="IPR018060">
    <property type="entry name" value="HTH_AraC"/>
</dbReference>
<dbReference type="InterPro" id="IPR018062">
    <property type="entry name" value="HTH_AraC-typ_CS"/>
</dbReference>
<organism evidence="7 8">
    <name type="scientific">Chitinophaga rupis</name>
    <dbReference type="NCBI Taxonomy" id="573321"/>
    <lineage>
        <taxon>Bacteria</taxon>
        <taxon>Pseudomonadati</taxon>
        <taxon>Bacteroidota</taxon>
        <taxon>Chitinophagia</taxon>
        <taxon>Chitinophagales</taxon>
        <taxon>Chitinophagaceae</taxon>
        <taxon>Chitinophaga</taxon>
    </lineage>
</organism>
<dbReference type="Pfam" id="PF12833">
    <property type="entry name" value="HTH_18"/>
    <property type="match status" value="1"/>
</dbReference>
<evidence type="ECO:0000256" key="1">
    <source>
        <dbReference type="ARBA" id="ARBA00022490"/>
    </source>
</evidence>
<feature type="domain" description="HTH araC/xylS-type" evidence="6">
    <location>
        <begin position="168"/>
        <end position="265"/>
    </location>
</feature>
<gene>
    <name evidence="7" type="ORF">SAMN04488505_1011337</name>
</gene>
<sequence length="272" mass="31264">MNCSRPGQFYGKANETLFLNGVILNDAVYTHDRVDWHYHENSYFTFLLEGMVLDGNKKHVHECAAGSLLYQNWQDPHYNVGSKVFTRGFHVEIAPTWYSFFDLPVGLLEGSIRIQDPSLKTLMYNVFKETKLYNGSSQLAIDALLVQLLSGLVTEKNRHDKQVPAWVGKVKEALHAAPESWSLTELATLANLHPVHLSRQFPKYFKTTLGDYVRMIRVQKALSLFPDRNRSLTEIAVECGFADQSHFIRCFRSCYQLTPLQYRKLLLKSSTR</sequence>
<keyword evidence="5" id="KW-0804">Transcription</keyword>
<dbReference type="PANTHER" id="PTHR46796">
    <property type="entry name" value="HTH-TYPE TRANSCRIPTIONAL ACTIVATOR RHAS-RELATED"/>
    <property type="match status" value="1"/>
</dbReference>
<proteinExistence type="predicted"/>
<keyword evidence="2" id="KW-0805">Transcription regulation</keyword>
<keyword evidence="4" id="KW-0010">Activator</keyword>
<dbReference type="InterPro" id="IPR009057">
    <property type="entry name" value="Homeodomain-like_sf"/>
</dbReference>
<dbReference type="AlphaFoldDB" id="A0A1H7LU58"/>
<dbReference type="GO" id="GO:0003700">
    <property type="term" value="F:DNA-binding transcription factor activity"/>
    <property type="evidence" value="ECO:0007669"/>
    <property type="project" value="InterPro"/>
</dbReference>
<dbReference type="PROSITE" id="PS01124">
    <property type="entry name" value="HTH_ARAC_FAMILY_2"/>
    <property type="match status" value="1"/>
</dbReference>
<keyword evidence="8" id="KW-1185">Reference proteome</keyword>